<comment type="caution">
    <text evidence="2">The sequence shown here is derived from an EMBL/GenBank/DDBJ whole genome shotgun (WGS) entry which is preliminary data.</text>
</comment>
<dbReference type="RefSeq" id="WP_194703401.1">
    <property type="nucleotide sequence ID" value="NZ_JADKNH010000013.1"/>
</dbReference>
<dbReference type="InterPro" id="IPR025449">
    <property type="entry name" value="JetB"/>
</dbReference>
<sequence length="231" mass="27400">MREWVIQYERFNQTEKLLFKRLVNMLLAKTFIIRDEYEAATGRLKVHADYRFIERTFEVFSGYLELAGWTLHRDNTYGVIYLNSQHDYNKVQLNKFTTLMLLTLRLIYEERREEVSLRNEIFFETHEMILKMQVLGILDKKPSMKDISEGLKRLSHFNLLNKIEGKWDAPDTHFLLLPSILFIIPNDKISMLAALVESSKEDERRPSDQDEDDENEAEDEADASELMEDLL</sequence>
<evidence type="ECO:0000256" key="1">
    <source>
        <dbReference type="SAM" id="MobiDB-lite"/>
    </source>
</evidence>
<keyword evidence="3" id="KW-1185">Reference proteome</keyword>
<feature type="compositionally biased region" description="Acidic residues" evidence="1">
    <location>
        <begin position="209"/>
        <end position="231"/>
    </location>
</feature>
<evidence type="ECO:0000313" key="2">
    <source>
        <dbReference type="EMBL" id="MBF4695158.1"/>
    </source>
</evidence>
<organism evidence="2 3">
    <name type="scientific">Fusibacter ferrireducens</name>
    <dbReference type="NCBI Taxonomy" id="2785058"/>
    <lineage>
        <taxon>Bacteria</taxon>
        <taxon>Bacillati</taxon>
        <taxon>Bacillota</taxon>
        <taxon>Clostridia</taxon>
        <taxon>Eubacteriales</taxon>
        <taxon>Eubacteriales Family XII. Incertae Sedis</taxon>
        <taxon>Fusibacter</taxon>
    </lineage>
</organism>
<feature type="compositionally biased region" description="Basic and acidic residues" evidence="1">
    <location>
        <begin position="198"/>
        <end position="208"/>
    </location>
</feature>
<dbReference type="EMBL" id="JADKNH010000013">
    <property type="protein sequence ID" value="MBF4695158.1"/>
    <property type="molecule type" value="Genomic_DNA"/>
</dbReference>
<dbReference type="Proteomes" id="UP000614200">
    <property type="component" value="Unassembled WGS sequence"/>
</dbReference>
<evidence type="ECO:0000313" key="3">
    <source>
        <dbReference type="Proteomes" id="UP000614200"/>
    </source>
</evidence>
<dbReference type="Pfam" id="PF13835">
    <property type="entry name" value="DUF4194"/>
    <property type="match status" value="1"/>
</dbReference>
<reference evidence="2 3" key="1">
    <citation type="submission" date="2020-11" db="EMBL/GenBank/DDBJ databases">
        <title>Fusibacter basophilias sp. nov.</title>
        <authorList>
            <person name="Qiu D."/>
        </authorList>
    </citation>
    <scope>NUCLEOTIDE SEQUENCE [LARGE SCALE GENOMIC DNA]</scope>
    <source>
        <strain evidence="2 3">Q10-2</strain>
    </source>
</reference>
<gene>
    <name evidence="2" type="ORF">ISU02_18825</name>
</gene>
<feature type="region of interest" description="Disordered" evidence="1">
    <location>
        <begin position="197"/>
        <end position="231"/>
    </location>
</feature>
<name>A0ABR9ZXG6_9FIRM</name>
<protein>
    <submittedName>
        <fullName evidence="2">DUF4194 domain-containing protein</fullName>
    </submittedName>
</protein>
<accession>A0ABR9ZXG6</accession>
<proteinExistence type="predicted"/>